<feature type="region of interest" description="Disordered" evidence="1">
    <location>
        <begin position="1"/>
        <end position="25"/>
    </location>
</feature>
<evidence type="ECO:0000256" key="1">
    <source>
        <dbReference type="SAM" id="MobiDB-lite"/>
    </source>
</evidence>
<sequence length="81" mass="8991">MRTDCENEISRTPTQRVPEESPPHEKADLLATEKAFREGLRKARIGLRAESLGCMSDTVPAMGERSSESSMVCHETVADRT</sequence>
<dbReference type="AlphaFoldDB" id="A0A5J4YN44"/>
<evidence type="ECO:0000313" key="3">
    <source>
        <dbReference type="Proteomes" id="UP000324585"/>
    </source>
</evidence>
<name>A0A5J4YN44_PORPP</name>
<organism evidence="2 3">
    <name type="scientific">Porphyridium purpureum</name>
    <name type="common">Red alga</name>
    <name type="synonym">Porphyridium cruentum</name>
    <dbReference type="NCBI Taxonomy" id="35688"/>
    <lineage>
        <taxon>Eukaryota</taxon>
        <taxon>Rhodophyta</taxon>
        <taxon>Bangiophyceae</taxon>
        <taxon>Porphyridiales</taxon>
        <taxon>Porphyridiaceae</taxon>
        <taxon>Porphyridium</taxon>
    </lineage>
</organism>
<accession>A0A5J4YN44</accession>
<keyword evidence="3" id="KW-1185">Reference proteome</keyword>
<protein>
    <submittedName>
        <fullName evidence="2">Uncharacterized protein</fullName>
    </submittedName>
</protein>
<reference evidence="3" key="1">
    <citation type="journal article" date="2019" name="Nat. Commun.">
        <title>Expansion of phycobilisome linker gene families in mesophilic red algae.</title>
        <authorList>
            <person name="Lee J."/>
            <person name="Kim D."/>
            <person name="Bhattacharya D."/>
            <person name="Yoon H.S."/>
        </authorList>
    </citation>
    <scope>NUCLEOTIDE SEQUENCE [LARGE SCALE GENOMIC DNA]</scope>
    <source>
        <strain evidence="3">CCMP 1328</strain>
    </source>
</reference>
<gene>
    <name evidence="2" type="ORF">FVE85_9141</name>
</gene>
<dbReference type="EMBL" id="VRMN01000008">
    <property type="protein sequence ID" value="KAA8492869.1"/>
    <property type="molecule type" value="Genomic_DNA"/>
</dbReference>
<dbReference type="Proteomes" id="UP000324585">
    <property type="component" value="Unassembled WGS sequence"/>
</dbReference>
<proteinExistence type="predicted"/>
<feature type="region of interest" description="Disordered" evidence="1">
    <location>
        <begin position="57"/>
        <end position="81"/>
    </location>
</feature>
<comment type="caution">
    <text evidence="2">The sequence shown here is derived from an EMBL/GenBank/DDBJ whole genome shotgun (WGS) entry which is preliminary data.</text>
</comment>
<evidence type="ECO:0000313" key="2">
    <source>
        <dbReference type="EMBL" id="KAA8492869.1"/>
    </source>
</evidence>